<dbReference type="PANTHER" id="PTHR40036">
    <property type="entry name" value="MACROCIN O-METHYLTRANSFERASE"/>
    <property type="match status" value="1"/>
</dbReference>
<evidence type="ECO:0000313" key="2">
    <source>
        <dbReference type="Proteomes" id="UP001597197"/>
    </source>
</evidence>
<keyword evidence="1" id="KW-0808">Transferase</keyword>
<dbReference type="GO" id="GO:0032259">
    <property type="term" value="P:methylation"/>
    <property type="evidence" value="ECO:0007669"/>
    <property type="project" value="UniProtKB-KW"/>
</dbReference>
<dbReference type="PANTHER" id="PTHR40036:SF1">
    <property type="entry name" value="MACROCIN O-METHYLTRANSFERASE"/>
    <property type="match status" value="1"/>
</dbReference>
<dbReference type="SUPFAM" id="SSF53335">
    <property type="entry name" value="S-adenosyl-L-methionine-dependent methyltransferases"/>
    <property type="match status" value="1"/>
</dbReference>
<sequence length="239" mass="26622">MNNFFISEPPFAAPARRLVTLLNKGLHFLKPGYQLTAAPNPVVDMNTLEQRINYFHLLDATLAAQIPGDVIELGCFTGQCALLFQKVLQMHHSDKMLHLYDSFETQFTLQGNVANVLERNFALAGLPMPVLHKGYFQQTLPSQLPARICFTHIDCGFGADALAHKEVMLHCLQTVYPRLSKGAVCVLMDYHDRRSGAIGHDVNPGVKLACDEFLASKPEQLVALYGNQISHAFFRKVAD</sequence>
<name>A0ABW4QUX4_9BACT</name>
<dbReference type="GO" id="GO:0008168">
    <property type="term" value="F:methyltransferase activity"/>
    <property type="evidence" value="ECO:0007669"/>
    <property type="project" value="UniProtKB-KW"/>
</dbReference>
<keyword evidence="1" id="KW-0489">Methyltransferase</keyword>
<reference evidence="2" key="1">
    <citation type="journal article" date="2019" name="Int. J. Syst. Evol. Microbiol.">
        <title>The Global Catalogue of Microorganisms (GCM) 10K type strain sequencing project: providing services to taxonomists for standard genome sequencing and annotation.</title>
        <authorList>
            <consortium name="The Broad Institute Genomics Platform"/>
            <consortium name="The Broad Institute Genome Sequencing Center for Infectious Disease"/>
            <person name="Wu L."/>
            <person name="Ma J."/>
        </authorList>
    </citation>
    <scope>NUCLEOTIDE SEQUENCE [LARGE SCALE GENOMIC DNA]</scope>
    <source>
        <strain evidence="2">CGMCC 1.15795</strain>
    </source>
</reference>
<dbReference type="EC" id="2.1.1.-" evidence="1"/>
<dbReference type="RefSeq" id="WP_382313756.1">
    <property type="nucleotide sequence ID" value="NZ_JBHUFD010000003.1"/>
</dbReference>
<dbReference type="EMBL" id="JBHUFD010000003">
    <property type="protein sequence ID" value="MFD1873195.1"/>
    <property type="molecule type" value="Genomic_DNA"/>
</dbReference>
<keyword evidence="2" id="KW-1185">Reference proteome</keyword>
<comment type="caution">
    <text evidence="1">The sequence shown here is derived from an EMBL/GenBank/DDBJ whole genome shotgun (WGS) entry which is preliminary data.</text>
</comment>
<dbReference type="InterPro" id="IPR008884">
    <property type="entry name" value="TylF_MeTrfase"/>
</dbReference>
<accession>A0ABW4QUX4</accession>
<gene>
    <name evidence="1" type="ORF">ACFSDX_12195</name>
</gene>
<organism evidence="1 2">
    <name type="scientific">Hymenobacter bucti</name>
    <dbReference type="NCBI Taxonomy" id="1844114"/>
    <lineage>
        <taxon>Bacteria</taxon>
        <taxon>Pseudomonadati</taxon>
        <taxon>Bacteroidota</taxon>
        <taxon>Cytophagia</taxon>
        <taxon>Cytophagales</taxon>
        <taxon>Hymenobacteraceae</taxon>
        <taxon>Hymenobacter</taxon>
    </lineage>
</organism>
<dbReference type="Proteomes" id="UP001597197">
    <property type="component" value="Unassembled WGS sequence"/>
</dbReference>
<evidence type="ECO:0000313" key="1">
    <source>
        <dbReference type="EMBL" id="MFD1873195.1"/>
    </source>
</evidence>
<dbReference type="InterPro" id="IPR029063">
    <property type="entry name" value="SAM-dependent_MTases_sf"/>
</dbReference>
<dbReference type="Pfam" id="PF05711">
    <property type="entry name" value="TylF"/>
    <property type="match status" value="1"/>
</dbReference>
<protein>
    <submittedName>
        <fullName evidence="1">TylF/MycF/NovP-related O-methyltransferase</fullName>
        <ecNumber evidence="1">2.1.1.-</ecNumber>
    </submittedName>
</protein>
<proteinExistence type="predicted"/>
<dbReference type="Gene3D" id="3.40.50.150">
    <property type="entry name" value="Vaccinia Virus protein VP39"/>
    <property type="match status" value="1"/>
</dbReference>